<dbReference type="PANTHER" id="PTHR43875">
    <property type="entry name" value="MALTODEXTRIN IMPORT ATP-BINDING PROTEIN MSMX"/>
    <property type="match status" value="1"/>
</dbReference>
<protein>
    <recommendedName>
        <fullName evidence="3">ABC transporter domain-containing protein</fullName>
    </recommendedName>
</protein>
<keyword evidence="5" id="KW-1185">Reference proteome</keyword>
<dbReference type="Pfam" id="PF00005">
    <property type="entry name" value="ABC_tran"/>
    <property type="match status" value="1"/>
</dbReference>
<dbReference type="GO" id="GO:0005524">
    <property type="term" value="F:ATP binding"/>
    <property type="evidence" value="ECO:0007669"/>
    <property type="project" value="UniProtKB-KW"/>
</dbReference>
<dbReference type="PANTHER" id="PTHR43875:SF1">
    <property type="entry name" value="OSMOPROTECTIVE COMPOUNDS UPTAKE ATP-BINDING PROTEIN GGTA"/>
    <property type="match status" value="1"/>
</dbReference>
<dbReference type="SUPFAM" id="SSF52540">
    <property type="entry name" value="P-loop containing nucleoside triphosphate hydrolases"/>
    <property type="match status" value="1"/>
</dbReference>
<evidence type="ECO:0000259" key="3">
    <source>
        <dbReference type="PROSITE" id="PS50893"/>
    </source>
</evidence>
<dbReference type="SMART" id="SM00382">
    <property type="entry name" value="AAA"/>
    <property type="match status" value="1"/>
</dbReference>
<dbReference type="GO" id="GO:0055052">
    <property type="term" value="C:ATP-binding cassette (ABC) transporter complex, substrate-binding subunit-containing"/>
    <property type="evidence" value="ECO:0007669"/>
    <property type="project" value="TreeGrafter"/>
</dbReference>
<evidence type="ECO:0000313" key="5">
    <source>
        <dbReference type="Proteomes" id="UP000265643"/>
    </source>
</evidence>
<comment type="caution">
    <text evidence="4">The sequence shown here is derived from an EMBL/GenBank/DDBJ whole genome shotgun (WGS) entry which is preliminary data.</text>
</comment>
<keyword evidence="1" id="KW-0547">Nucleotide-binding</keyword>
<keyword evidence="2" id="KW-0067">ATP-binding</keyword>
<accession>A0A391P0S9</accession>
<feature type="domain" description="ABC transporter" evidence="3">
    <location>
        <begin position="4"/>
        <end position="222"/>
    </location>
</feature>
<dbReference type="RefSeq" id="WP_117889415.1">
    <property type="nucleotide sequence ID" value="NZ_BHGK01000001.1"/>
</dbReference>
<proteinExistence type="predicted"/>
<sequence length="222" mass="25461">MASLTFKNLCKTYPNGFASVKDFSLEVADGSLVTLYGPHGCGKSTILRMIGGLEDITSGKIYLGDDLLNDIYPRDRKLAMAFQNYRLYGHLNVYENIALGLRLRSLPRNVIESRVRTAAEFFGITDILTRKIRTLSEINKQCVALSRALVCKPKVLLIDEDFSHQDEKLRERMLADMIRIHREFHLTMLYVTNDYNEAIRYGNLTVFMRSGQILEVRENPDF</sequence>
<evidence type="ECO:0000313" key="4">
    <source>
        <dbReference type="EMBL" id="GCA67231.1"/>
    </source>
</evidence>
<dbReference type="InterPro" id="IPR003439">
    <property type="entry name" value="ABC_transporter-like_ATP-bd"/>
</dbReference>
<dbReference type="Gene3D" id="3.40.50.300">
    <property type="entry name" value="P-loop containing nucleotide triphosphate hydrolases"/>
    <property type="match status" value="1"/>
</dbReference>
<dbReference type="InterPro" id="IPR003593">
    <property type="entry name" value="AAA+_ATPase"/>
</dbReference>
<dbReference type="PROSITE" id="PS50893">
    <property type="entry name" value="ABC_TRANSPORTER_2"/>
    <property type="match status" value="1"/>
</dbReference>
<dbReference type="InterPro" id="IPR047641">
    <property type="entry name" value="ABC_transpr_MalK/UgpC-like"/>
</dbReference>
<dbReference type="AlphaFoldDB" id="A0A391P0S9"/>
<gene>
    <name evidence="4" type="ORF">KGMB01110_16670</name>
</gene>
<dbReference type="InterPro" id="IPR027417">
    <property type="entry name" value="P-loop_NTPase"/>
</dbReference>
<reference evidence="5" key="1">
    <citation type="submission" date="2018-09" db="EMBL/GenBank/DDBJ databases">
        <title>Draft Genome Sequence of Mediterraneibacter sp. KCTC 15684.</title>
        <authorList>
            <person name="Kim J.S."/>
            <person name="Han K.I."/>
            <person name="Suh M.K."/>
            <person name="Lee K.C."/>
            <person name="Eom M.K."/>
            <person name="Lee J.H."/>
            <person name="Park S.H."/>
            <person name="Kang S.W."/>
            <person name="Park J.E."/>
            <person name="Oh B.S."/>
            <person name="Yu S.Y."/>
            <person name="Choi S.H."/>
            <person name="Lee D.H."/>
            <person name="Yoon H."/>
            <person name="Kim B."/>
            <person name="Yang S.J."/>
            <person name="Lee J.S."/>
        </authorList>
    </citation>
    <scope>NUCLEOTIDE SEQUENCE [LARGE SCALE GENOMIC DNA]</scope>
    <source>
        <strain evidence="5">KCTC 15684</strain>
    </source>
</reference>
<evidence type="ECO:0000256" key="1">
    <source>
        <dbReference type="ARBA" id="ARBA00022741"/>
    </source>
</evidence>
<organism evidence="4 5">
    <name type="scientific">Mediterraneibacter butyricigenes</name>
    <dbReference type="NCBI Taxonomy" id="2316025"/>
    <lineage>
        <taxon>Bacteria</taxon>
        <taxon>Bacillati</taxon>
        <taxon>Bacillota</taxon>
        <taxon>Clostridia</taxon>
        <taxon>Lachnospirales</taxon>
        <taxon>Lachnospiraceae</taxon>
        <taxon>Mediterraneibacter</taxon>
    </lineage>
</organism>
<dbReference type="GO" id="GO:0016887">
    <property type="term" value="F:ATP hydrolysis activity"/>
    <property type="evidence" value="ECO:0007669"/>
    <property type="project" value="InterPro"/>
</dbReference>
<dbReference type="EMBL" id="BHGK01000001">
    <property type="protein sequence ID" value="GCA67231.1"/>
    <property type="molecule type" value="Genomic_DNA"/>
</dbReference>
<name>A0A391P0S9_9FIRM</name>
<dbReference type="Proteomes" id="UP000265643">
    <property type="component" value="Unassembled WGS sequence"/>
</dbReference>
<evidence type="ECO:0000256" key="2">
    <source>
        <dbReference type="ARBA" id="ARBA00022840"/>
    </source>
</evidence>